<name>A0A3B0WV44_9ZZZZ</name>
<dbReference type="PROSITE" id="PS50110">
    <property type="entry name" value="RESPONSE_REGULATORY"/>
    <property type="match status" value="2"/>
</dbReference>
<keyword evidence="1" id="KW-0597">Phosphoprotein</keyword>
<gene>
    <name evidence="3" type="ORF">MNBD_GAMMA11-1007</name>
</gene>
<evidence type="ECO:0000259" key="2">
    <source>
        <dbReference type="PROSITE" id="PS50110"/>
    </source>
</evidence>
<feature type="domain" description="Response regulatory" evidence="2">
    <location>
        <begin position="130"/>
        <end position="247"/>
    </location>
</feature>
<dbReference type="CDD" id="cd17574">
    <property type="entry name" value="REC_OmpR"/>
    <property type="match status" value="1"/>
</dbReference>
<dbReference type="SUPFAM" id="SSF52172">
    <property type="entry name" value="CheY-like"/>
    <property type="match status" value="2"/>
</dbReference>
<accession>A0A3B0WV44</accession>
<dbReference type="InterPro" id="IPR011006">
    <property type="entry name" value="CheY-like_superfamily"/>
</dbReference>
<proteinExistence type="predicted"/>
<organism evidence="3">
    <name type="scientific">hydrothermal vent metagenome</name>
    <dbReference type="NCBI Taxonomy" id="652676"/>
    <lineage>
        <taxon>unclassified sequences</taxon>
        <taxon>metagenomes</taxon>
        <taxon>ecological metagenomes</taxon>
    </lineage>
</organism>
<dbReference type="PANTHER" id="PTHR44591">
    <property type="entry name" value="STRESS RESPONSE REGULATOR PROTEIN 1"/>
    <property type="match status" value="1"/>
</dbReference>
<dbReference type="SMART" id="SM00448">
    <property type="entry name" value="REC"/>
    <property type="match status" value="2"/>
</dbReference>
<dbReference type="Gene3D" id="3.40.50.2300">
    <property type="match status" value="2"/>
</dbReference>
<sequence length="250" mass="27602">MILIIDSDNTSELKTRRNFEASGYTSIAVVKTAAQAREVLDSNESGSAKGSISLIIINSELDDENGFMLCREIRKTEKVCNAYIIMLISSANNQTAIEKANHSGADGFAVKPYDSDDFFRYMAQYTQLRTVLLVEDDPLIRQMVCAMLSKYGVEIIEVDNGIKAHNLINSILPVCLVILDIGLPGMSGVKLVSRIRSKTQWRKTPVVMLTSSTEVADVKGSLSSGANDYIVKPFKADDFSERMDRYLGPV</sequence>
<reference evidence="3" key="1">
    <citation type="submission" date="2018-06" db="EMBL/GenBank/DDBJ databases">
        <authorList>
            <person name="Zhirakovskaya E."/>
        </authorList>
    </citation>
    <scope>NUCLEOTIDE SEQUENCE</scope>
</reference>
<evidence type="ECO:0000256" key="1">
    <source>
        <dbReference type="ARBA" id="ARBA00022553"/>
    </source>
</evidence>
<protein>
    <recommendedName>
        <fullName evidence="2">Response regulatory domain-containing protein</fullName>
    </recommendedName>
</protein>
<dbReference type="Pfam" id="PF00072">
    <property type="entry name" value="Response_reg"/>
    <property type="match status" value="2"/>
</dbReference>
<dbReference type="EMBL" id="UOFG01000074">
    <property type="protein sequence ID" value="VAW59301.1"/>
    <property type="molecule type" value="Genomic_DNA"/>
</dbReference>
<dbReference type="CDD" id="cd00156">
    <property type="entry name" value="REC"/>
    <property type="match status" value="1"/>
</dbReference>
<dbReference type="PANTHER" id="PTHR44591:SF3">
    <property type="entry name" value="RESPONSE REGULATORY DOMAIN-CONTAINING PROTEIN"/>
    <property type="match status" value="1"/>
</dbReference>
<dbReference type="AlphaFoldDB" id="A0A3B0WV44"/>
<feature type="domain" description="Response regulatory" evidence="2">
    <location>
        <begin position="1"/>
        <end position="126"/>
    </location>
</feature>
<dbReference type="GO" id="GO:0000160">
    <property type="term" value="P:phosphorelay signal transduction system"/>
    <property type="evidence" value="ECO:0007669"/>
    <property type="project" value="InterPro"/>
</dbReference>
<dbReference type="InterPro" id="IPR001789">
    <property type="entry name" value="Sig_transdc_resp-reg_receiver"/>
</dbReference>
<evidence type="ECO:0000313" key="3">
    <source>
        <dbReference type="EMBL" id="VAW59301.1"/>
    </source>
</evidence>
<dbReference type="InterPro" id="IPR050595">
    <property type="entry name" value="Bact_response_regulator"/>
</dbReference>